<proteinExistence type="inferred from homology"/>
<comment type="similarity">
    <text evidence="1">Belongs to the complex I 30 kDa subunit family.</text>
</comment>
<dbReference type="InterPro" id="IPR020396">
    <property type="entry name" value="NADH_UbQ_OxRdtase_CS"/>
</dbReference>
<organism evidence="4">
    <name type="scientific">hydrothermal vent metagenome</name>
    <dbReference type="NCBI Taxonomy" id="652676"/>
    <lineage>
        <taxon>unclassified sequences</taxon>
        <taxon>metagenomes</taxon>
        <taxon>ecological metagenomes</taxon>
    </lineage>
</organism>
<dbReference type="PANTHER" id="PTHR10884:SF14">
    <property type="entry name" value="NADH DEHYDROGENASE [UBIQUINONE] IRON-SULFUR PROTEIN 3, MITOCHONDRIAL"/>
    <property type="match status" value="1"/>
</dbReference>
<reference evidence="4" key="1">
    <citation type="submission" date="2018-06" db="EMBL/GenBank/DDBJ databases">
        <authorList>
            <person name="Zhirakovskaya E."/>
        </authorList>
    </citation>
    <scope>NUCLEOTIDE SEQUENCE</scope>
</reference>
<dbReference type="InterPro" id="IPR010218">
    <property type="entry name" value="NADH_DH_suC"/>
</dbReference>
<evidence type="ECO:0000256" key="1">
    <source>
        <dbReference type="ARBA" id="ARBA00007569"/>
    </source>
</evidence>
<protein>
    <submittedName>
        <fullName evidence="4">NADH-ubiquinone oxidoreductase chain C</fullName>
        <ecNumber evidence="4">1.6.5.3</ecNumber>
    </submittedName>
</protein>
<dbReference type="InterPro" id="IPR037232">
    <property type="entry name" value="NADH_quin_OxRdtase_su_C/D-like"/>
</dbReference>
<keyword evidence="2" id="KW-0813">Transport</keyword>
<dbReference type="AlphaFoldDB" id="A0A3B0YPF2"/>
<dbReference type="EMBL" id="UOFL01000252">
    <property type="protein sequence ID" value="VAW82718.1"/>
    <property type="molecule type" value="Genomic_DNA"/>
</dbReference>
<dbReference type="GO" id="GO:0016651">
    <property type="term" value="F:oxidoreductase activity, acting on NAD(P)H"/>
    <property type="evidence" value="ECO:0007669"/>
    <property type="project" value="InterPro"/>
</dbReference>
<dbReference type="SUPFAM" id="SSF143243">
    <property type="entry name" value="Nqo5-like"/>
    <property type="match status" value="1"/>
</dbReference>
<keyword evidence="4" id="KW-0830">Ubiquinone</keyword>
<name>A0A3B0YPF2_9ZZZZ</name>
<dbReference type="Gene3D" id="3.30.460.80">
    <property type="entry name" value="NADH:ubiquinone oxidoreductase, 30kDa subunit"/>
    <property type="match status" value="1"/>
</dbReference>
<gene>
    <name evidence="4" type="ORF">MNBD_GAMMA12-2154</name>
</gene>
<feature type="domain" description="NADH:ubiquinone oxidoreductase 30kDa subunit" evidence="3">
    <location>
        <begin position="32"/>
        <end position="184"/>
    </location>
</feature>
<dbReference type="HAMAP" id="MF_01357">
    <property type="entry name" value="NDH1_NuoC"/>
    <property type="match status" value="1"/>
</dbReference>
<dbReference type="NCBIfam" id="NF004730">
    <property type="entry name" value="PRK06074.1-1"/>
    <property type="match status" value="1"/>
</dbReference>
<evidence type="ECO:0000256" key="2">
    <source>
        <dbReference type="ARBA" id="ARBA00022448"/>
    </source>
</evidence>
<evidence type="ECO:0000259" key="3">
    <source>
        <dbReference type="Pfam" id="PF00329"/>
    </source>
</evidence>
<evidence type="ECO:0000313" key="4">
    <source>
        <dbReference type="EMBL" id="VAW82718.1"/>
    </source>
</evidence>
<dbReference type="GO" id="GO:0008137">
    <property type="term" value="F:NADH dehydrogenase (ubiquinone) activity"/>
    <property type="evidence" value="ECO:0007669"/>
    <property type="project" value="InterPro"/>
</dbReference>
<sequence>MADLQKLASSLKSSFPSELKNSVLACNELTIDIASESVFAVCEKLKEEFHFEILIDLCGVDYSTYGQDEWFTNRASNTGFSRAAHSTSHSDIQKTAFEHRFAVVYHLLSLKNNQRLRVRAWVADNDFPCLQSVMDVWSSANWYEREAFDLFGIIFEGHPDLRRILTDYGFVGHPFRKDFPLIGHVEMRYDPEQKRVIYEPVSIEPRVLVPRVIRNDHRYADDTNSSNEESESNA</sequence>
<dbReference type="Pfam" id="PF00329">
    <property type="entry name" value="Complex1_30kDa"/>
    <property type="match status" value="1"/>
</dbReference>
<dbReference type="EC" id="1.6.5.3" evidence="4"/>
<dbReference type="InterPro" id="IPR001268">
    <property type="entry name" value="NADH_UbQ_OxRdtase_30kDa_su"/>
</dbReference>
<keyword evidence="4" id="KW-0560">Oxidoreductase</keyword>
<dbReference type="PROSITE" id="PS00542">
    <property type="entry name" value="COMPLEX1_30K"/>
    <property type="match status" value="1"/>
</dbReference>
<dbReference type="PANTHER" id="PTHR10884">
    <property type="entry name" value="NADH DEHYDROGENASE UBIQUINONE IRON-SULFUR PROTEIN 3"/>
    <property type="match status" value="1"/>
</dbReference>
<accession>A0A3B0YPF2</accession>